<dbReference type="Proteomes" id="UP000027982">
    <property type="component" value="Chromosome"/>
</dbReference>
<name>A0A068NND2_FIMGI</name>
<proteinExistence type="predicted"/>
<evidence type="ECO:0000313" key="3">
    <source>
        <dbReference type="Proteomes" id="UP000027982"/>
    </source>
</evidence>
<keyword evidence="1" id="KW-0812">Transmembrane</keyword>
<protein>
    <submittedName>
        <fullName evidence="2">Uncharacterized protein</fullName>
    </submittedName>
</protein>
<feature type="transmembrane region" description="Helical" evidence="1">
    <location>
        <begin position="43"/>
        <end position="62"/>
    </location>
</feature>
<gene>
    <name evidence="2" type="ORF">OP10G_1675</name>
</gene>
<dbReference type="RefSeq" id="WP_025226359.1">
    <property type="nucleotide sequence ID" value="NZ_CP007139.1"/>
</dbReference>
<feature type="transmembrane region" description="Helical" evidence="1">
    <location>
        <begin position="12"/>
        <end position="31"/>
    </location>
</feature>
<dbReference type="KEGG" id="fgi:OP10G_1675"/>
<sequence length="147" mass="15891">MSNDRGERVALIVRTACLLFATAVSVGFLLADHREYRQLRDYAVLLGPIASATLIFIAVSLARPNLHAPGRLVFPLTITLPVVFVLLVRVSVVLWTSPEGSAFRASDALLPALAWTHPLRLAVLALTQCAVLTAFGSFWPAKSEPAD</sequence>
<evidence type="ECO:0000256" key="1">
    <source>
        <dbReference type="SAM" id="Phobius"/>
    </source>
</evidence>
<keyword evidence="1" id="KW-1133">Transmembrane helix</keyword>
<keyword evidence="1" id="KW-0472">Membrane</keyword>
<reference evidence="2 3" key="1">
    <citation type="journal article" date="2014" name="PLoS ONE">
        <title>The first complete genome sequence of the class fimbriimonadia in the phylum armatimonadetes.</title>
        <authorList>
            <person name="Hu Z.Y."/>
            <person name="Wang Y.Z."/>
            <person name="Im W.T."/>
            <person name="Wang S.Y."/>
            <person name="Zhao G.P."/>
            <person name="Zheng H.J."/>
            <person name="Quan Z.X."/>
        </authorList>
    </citation>
    <scope>NUCLEOTIDE SEQUENCE [LARGE SCALE GENOMIC DNA]</scope>
    <source>
        <strain evidence="2">Gsoil 348</strain>
    </source>
</reference>
<dbReference type="EMBL" id="CP007139">
    <property type="protein sequence ID" value="AIE85043.1"/>
    <property type="molecule type" value="Genomic_DNA"/>
</dbReference>
<organism evidence="2 3">
    <name type="scientific">Fimbriimonas ginsengisoli Gsoil 348</name>
    <dbReference type="NCBI Taxonomy" id="661478"/>
    <lineage>
        <taxon>Bacteria</taxon>
        <taxon>Bacillati</taxon>
        <taxon>Armatimonadota</taxon>
        <taxon>Fimbriimonadia</taxon>
        <taxon>Fimbriimonadales</taxon>
        <taxon>Fimbriimonadaceae</taxon>
        <taxon>Fimbriimonas</taxon>
    </lineage>
</organism>
<evidence type="ECO:0000313" key="2">
    <source>
        <dbReference type="EMBL" id="AIE85043.1"/>
    </source>
</evidence>
<dbReference type="STRING" id="661478.OP10G_1675"/>
<accession>A0A068NND2</accession>
<dbReference type="HOGENOM" id="CLU_1765313_0_0_0"/>
<keyword evidence="3" id="KW-1185">Reference proteome</keyword>
<feature type="transmembrane region" description="Helical" evidence="1">
    <location>
        <begin position="74"/>
        <end position="97"/>
    </location>
</feature>
<dbReference type="AlphaFoldDB" id="A0A068NND2"/>